<keyword evidence="1" id="KW-0862">Zinc</keyword>
<evidence type="ECO:0000313" key="5">
    <source>
        <dbReference type="Proteomes" id="UP001162060"/>
    </source>
</evidence>
<evidence type="ECO:0000313" key="4">
    <source>
        <dbReference type="EMBL" id="CAK7943006.1"/>
    </source>
</evidence>
<feature type="domain" description="C2H2-type" evidence="3">
    <location>
        <begin position="57"/>
        <end position="82"/>
    </location>
</feature>
<reference evidence="4" key="1">
    <citation type="submission" date="2024-01" db="EMBL/GenBank/DDBJ databases">
        <authorList>
            <person name="Webb A."/>
        </authorList>
    </citation>
    <scope>NUCLEOTIDE SEQUENCE</scope>
    <source>
        <strain evidence="4">Pm1</strain>
    </source>
</reference>
<comment type="caution">
    <text evidence="4">The sequence shown here is derived from an EMBL/GenBank/DDBJ whole genome shotgun (WGS) entry which is preliminary data.</text>
</comment>
<accession>A0AAV1V936</accession>
<organism evidence="4 5">
    <name type="scientific">Peronospora matthiolae</name>
    <dbReference type="NCBI Taxonomy" id="2874970"/>
    <lineage>
        <taxon>Eukaryota</taxon>
        <taxon>Sar</taxon>
        <taxon>Stramenopiles</taxon>
        <taxon>Oomycota</taxon>
        <taxon>Peronosporomycetes</taxon>
        <taxon>Peronosporales</taxon>
        <taxon>Peronosporaceae</taxon>
        <taxon>Peronospora</taxon>
    </lineage>
</organism>
<evidence type="ECO:0000256" key="2">
    <source>
        <dbReference type="SAM" id="MobiDB-lite"/>
    </source>
</evidence>
<keyword evidence="1" id="KW-0863">Zinc-finger</keyword>
<dbReference type="PROSITE" id="PS50157">
    <property type="entry name" value="ZINC_FINGER_C2H2_2"/>
    <property type="match status" value="1"/>
</dbReference>
<proteinExistence type="predicted"/>
<dbReference type="GO" id="GO:0008270">
    <property type="term" value="F:zinc ion binding"/>
    <property type="evidence" value="ECO:0007669"/>
    <property type="project" value="UniProtKB-KW"/>
</dbReference>
<sequence length="206" mass="22072">MPCGDELYVTACLEHDDDENKRSEDACSQGSSQDVPMPAAGQQGPGLSVYAHNAPKFKCTLCAYTACDLAALARHRRTAHRGTCFVDHFHSGCMCGIGHRSRAAATKHALTCLASPSYTSAAARDSRKPASTSPPLHARSVWHALHPEENPTPHGPSARQLLRPQQLHQAALCPQTFHTHRAPCLPLSLPPGITMSPHVVPISVPA</sequence>
<dbReference type="Proteomes" id="UP001162060">
    <property type="component" value="Unassembled WGS sequence"/>
</dbReference>
<dbReference type="InterPro" id="IPR013087">
    <property type="entry name" value="Znf_C2H2_type"/>
</dbReference>
<gene>
    <name evidence="4" type="ORF">PM001_LOCUS28156</name>
</gene>
<evidence type="ECO:0000256" key="1">
    <source>
        <dbReference type="PROSITE-ProRule" id="PRU00042"/>
    </source>
</evidence>
<feature type="region of interest" description="Disordered" evidence="2">
    <location>
        <begin position="20"/>
        <end position="41"/>
    </location>
</feature>
<dbReference type="EMBL" id="CAKLBY020000286">
    <property type="protein sequence ID" value="CAK7943006.1"/>
    <property type="molecule type" value="Genomic_DNA"/>
</dbReference>
<keyword evidence="1" id="KW-0479">Metal-binding</keyword>
<name>A0AAV1V936_9STRA</name>
<dbReference type="AlphaFoldDB" id="A0AAV1V936"/>
<protein>
    <recommendedName>
        <fullName evidence="3">C2H2-type domain-containing protein</fullName>
    </recommendedName>
</protein>
<evidence type="ECO:0000259" key="3">
    <source>
        <dbReference type="PROSITE" id="PS50157"/>
    </source>
</evidence>